<gene>
    <name evidence="2" type="ORF">DR871_008830</name>
</gene>
<dbReference type="GO" id="GO:0016740">
    <property type="term" value="F:transferase activity"/>
    <property type="evidence" value="ECO:0007669"/>
    <property type="project" value="UniProtKB-KW"/>
</dbReference>
<sequence length="93" mass="10643">MTIEHLNKTKNGHFKAIDNEKEAGRMTYTWAGTDKFIIDHTEVNPDFAGQNVGKKMVLEAVQYARENNLKILPLCPFAKSVFDKTKDIQDLLF</sequence>
<protein>
    <submittedName>
        <fullName evidence="2">N-acetyltransferase</fullName>
    </submittedName>
</protein>
<evidence type="ECO:0000259" key="1">
    <source>
        <dbReference type="PROSITE" id="PS51729"/>
    </source>
</evidence>
<dbReference type="EMBL" id="QNVY02000002">
    <property type="protein sequence ID" value="RYJ52319.1"/>
    <property type="molecule type" value="Genomic_DNA"/>
</dbReference>
<name>A0A482TQP9_9FLAO</name>
<evidence type="ECO:0000313" key="3">
    <source>
        <dbReference type="Proteomes" id="UP000253235"/>
    </source>
</evidence>
<dbReference type="PROSITE" id="PS51729">
    <property type="entry name" value="GNAT_YJDJ"/>
    <property type="match status" value="1"/>
</dbReference>
<dbReference type="AlphaFoldDB" id="A0A482TQP9"/>
<dbReference type="Proteomes" id="UP000253235">
    <property type="component" value="Unassembled WGS sequence"/>
</dbReference>
<dbReference type="InterPro" id="IPR031165">
    <property type="entry name" value="GNAT_YJDJ"/>
</dbReference>
<proteinExistence type="predicted"/>
<keyword evidence="3" id="KW-1185">Reference proteome</keyword>
<evidence type="ECO:0000313" key="2">
    <source>
        <dbReference type="EMBL" id="RYJ52319.1"/>
    </source>
</evidence>
<accession>A0A482TQP9</accession>
<dbReference type="OrthoDB" id="9793389at2"/>
<organism evidence="2 3">
    <name type="scientific">Flavobacterium petrolei</name>
    <dbReference type="NCBI Taxonomy" id="2259594"/>
    <lineage>
        <taxon>Bacteria</taxon>
        <taxon>Pseudomonadati</taxon>
        <taxon>Bacteroidota</taxon>
        <taxon>Flavobacteriia</taxon>
        <taxon>Flavobacteriales</taxon>
        <taxon>Flavobacteriaceae</taxon>
        <taxon>Flavobacterium</taxon>
    </lineage>
</organism>
<dbReference type="RefSeq" id="WP_113665627.1">
    <property type="nucleotide sequence ID" value="NZ_JBIPCZ010000002.1"/>
</dbReference>
<dbReference type="PANTHER" id="PTHR31435">
    <property type="entry name" value="PROTEIN NATD1"/>
    <property type="match status" value="1"/>
</dbReference>
<dbReference type="PANTHER" id="PTHR31435:SF10">
    <property type="entry name" value="BSR4717 PROTEIN"/>
    <property type="match status" value="1"/>
</dbReference>
<dbReference type="CDD" id="cd04301">
    <property type="entry name" value="NAT_SF"/>
    <property type="match status" value="1"/>
</dbReference>
<reference evidence="2 3" key="1">
    <citation type="submission" date="2019-01" db="EMBL/GenBank/DDBJ databases">
        <title>Flavobacterium sp. nov. isolated from arctic soil.</title>
        <authorList>
            <person name="Kim D.-U."/>
        </authorList>
    </citation>
    <scope>NUCLEOTIDE SEQUENCE [LARGE SCALE GENOMIC DNA]</scope>
    <source>
        <strain evidence="2 3">Kopri-42</strain>
    </source>
</reference>
<dbReference type="Gene3D" id="3.40.630.30">
    <property type="match status" value="1"/>
</dbReference>
<feature type="domain" description="N-acetyltransferase" evidence="1">
    <location>
        <begin position="6"/>
        <end position="93"/>
    </location>
</feature>
<comment type="caution">
    <text evidence="2">The sequence shown here is derived from an EMBL/GenBank/DDBJ whole genome shotgun (WGS) entry which is preliminary data.</text>
</comment>
<dbReference type="InterPro" id="IPR016181">
    <property type="entry name" value="Acyl_CoA_acyltransferase"/>
</dbReference>
<keyword evidence="2" id="KW-0808">Transferase</keyword>
<dbReference type="SUPFAM" id="SSF55729">
    <property type="entry name" value="Acyl-CoA N-acyltransferases (Nat)"/>
    <property type="match status" value="1"/>
</dbReference>
<dbReference type="Pfam" id="PF14542">
    <property type="entry name" value="Acetyltransf_CG"/>
    <property type="match status" value="1"/>
</dbReference>
<dbReference type="InterPro" id="IPR045057">
    <property type="entry name" value="Gcn5-rel_NAT"/>
</dbReference>